<evidence type="ECO:0000313" key="3">
    <source>
        <dbReference type="EMBL" id="KAK9976481.1"/>
    </source>
</evidence>
<organism evidence="3 4">
    <name type="scientific">Culter alburnus</name>
    <name type="common">Topmouth culter</name>
    <dbReference type="NCBI Taxonomy" id="194366"/>
    <lineage>
        <taxon>Eukaryota</taxon>
        <taxon>Metazoa</taxon>
        <taxon>Chordata</taxon>
        <taxon>Craniata</taxon>
        <taxon>Vertebrata</taxon>
        <taxon>Euteleostomi</taxon>
        <taxon>Actinopterygii</taxon>
        <taxon>Neopterygii</taxon>
        <taxon>Teleostei</taxon>
        <taxon>Ostariophysi</taxon>
        <taxon>Cypriniformes</taxon>
        <taxon>Xenocyprididae</taxon>
        <taxon>Xenocypridinae</taxon>
        <taxon>Culter</taxon>
    </lineage>
</organism>
<dbReference type="GO" id="GO:0043565">
    <property type="term" value="F:sequence-specific DNA binding"/>
    <property type="evidence" value="ECO:0007669"/>
    <property type="project" value="TreeGrafter"/>
</dbReference>
<dbReference type="PANTHER" id="PTHR47055">
    <property type="entry name" value="DDE_TNP_1_7 DOMAIN-CONTAINING PROTEIN"/>
    <property type="match status" value="1"/>
</dbReference>
<dbReference type="InterPro" id="IPR029526">
    <property type="entry name" value="PGBD"/>
</dbReference>
<dbReference type="AlphaFoldDB" id="A0AAW2AU82"/>
<evidence type="ECO:0000256" key="1">
    <source>
        <dbReference type="SAM" id="SignalP"/>
    </source>
</evidence>
<proteinExistence type="predicted"/>
<feature type="domain" description="PiggyBac transposable element-derived protein" evidence="2">
    <location>
        <begin position="1"/>
        <end position="66"/>
    </location>
</feature>
<evidence type="ECO:0000259" key="2">
    <source>
        <dbReference type="Pfam" id="PF13843"/>
    </source>
</evidence>
<name>A0AAW2AU82_CULAL</name>
<feature type="chain" id="PRO_5043744067" description="PiggyBac transposable element-derived protein domain-containing protein" evidence="1">
    <location>
        <begin position="19"/>
        <end position="378"/>
    </location>
</feature>
<dbReference type="PANTHER" id="PTHR47055:SF3">
    <property type="entry name" value="PHORBOL-ESTER_DAG-TYPE DOMAIN-CONTAINING PROTEIN"/>
    <property type="match status" value="1"/>
</dbReference>
<dbReference type="Proteomes" id="UP001479290">
    <property type="component" value="Unassembled WGS sequence"/>
</dbReference>
<keyword evidence="4" id="KW-1185">Reference proteome</keyword>
<evidence type="ECO:0000313" key="4">
    <source>
        <dbReference type="Proteomes" id="UP001479290"/>
    </source>
</evidence>
<feature type="domain" description="PiggyBac transposable element-derived protein" evidence="2">
    <location>
        <begin position="165"/>
        <end position="266"/>
    </location>
</feature>
<dbReference type="EMBL" id="JAWDJR010000004">
    <property type="protein sequence ID" value="KAK9976481.1"/>
    <property type="molecule type" value="Genomic_DNA"/>
</dbReference>
<sequence length="378" mass="43323">MMTFVAILLYMGISELPSIDDYWAMETRVAQVANLMSSKRSRLMRRLVHFTDNTQIPGTIDRFFKVFKATVQPPGNISRTSPDKWGFKLCARASEDGFIHDLSEQQAMGVTMGLRPGQHHVLIHHHRHLCRQLLHQPGDSAVPQRQELLVHGDNRIGKPPLKSFKDMEKKAVPHGMHDYITSDDGILALRWKDNKVVTLLSTDLGVEPISSEQVSCPAVIKSYNANMGGIDKSDMLVHLYRIPIKSKRWYMQMFAYSIDVSLTNAWIVYRRDSKALPVDGLSLKNFWIQVFRGCSSQRQVMSRPRRNSSFPCAPSTSDDPHTRDIDMSLFHASVYTNFKYCSRKWTILRSNVFCRVCKIHLCFNADRSCFIKYHEAVA</sequence>
<comment type="caution">
    <text evidence="3">The sequence shown here is derived from an EMBL/GenBank/DDBJ whole genome shotgun (WGS) entry which is preliminary data.</text>
</comment>
<feature type="signal peptide" evidence="1">
    <location>
        <begin position="1"/>
        <end position="18"/>
    </location>
</feature>
<dbReference type="Pfam" id="PF13843">
    <property type="entry name" value="DDE_Tnp_1_7"/>
    <property type="match status" value="2"/>
</dbReference>
<keyword evidence="1" id="KW-0732">Signal</keyword>
<accession>A0AAW2AU82</accession>
<gene>
    <name evidence="3" type="ORF">ABG768_021686</name>
</gene>
<reference evidence="3 4" key="1">
    <citation type="submission" date="2024-05" db="EMBL/GenBank/DDBJ databases">
        <title>A high-quality chromosomal-level genome assembly of Topmouth culter (Culter alburnus).</title>
        <authorList>
            <person name="Zhao H."/>
        </authorList>
    </citation>
    <scope>NUCLEOTIDE SEQUENCE [LARGE SCALE GENOMIC DNA]</scope>
    <source>
        <strain evidence="3">CATC2023</strain>
        <tissue evidence="3">Muscle</tissue>
    </source>
</reference>
<protein>
    <recommendedName>
        <fullName evidence="2">PiggyBac transposable element-derived protein domain-containing protein</fullName>
    </recommendedName>
</protein>
<dbReference type="InterPro" id="IPR052638">
    <property type="entry name" value="PiggyBac_TE-derived"/>
</dbReference>